<proteinExistence type="inferred from homology"/>
<dbReference type="PROSITE" id="PS00977">
    <property type="entry name" value="FAD_G3PDH_1"/>
    <property type="match status" value="1"/>
</dbReference>
<feature type="domain" description="FAD dependent oxidoreductase" evidence="7">
    <location>
        <begin position="16"/>
        <end position="347"/>
    </location>
</feature>
<evidence type="ECO:0000256" key="4">
    <source>
        <dbReference type="ARBA" id="ARBA00022827"/>
    </source>
</evidence>
<keyword evidence="4" id="KW-0274">FAD</keyword>
<dbReference type="EMBL" id="CP002691">
    <property type="protein sequence ID" value="AEE51094.1"/>
    <property type="molecule type" value="Genomic_DNA"/>
</dbReference>
<dbReference type="InterPro" id="IPR036188">
    <property type="entry name" value="FAD/NAD-bd_sf"/>
</dbReference>
<gene>
    <name evidence="9" type="ordered locus">Halhy_3234</name>
</gene>
<dbReference type="Gene3D" id="1.10.8.870">
    <property type="entry name" value="Alpha-glycerophosphate oxidase, cap domain"/>
    <property type="match status" value="1"/>
</dbReference>
<dbReference type="PANTHER" id="PTHR11985">
    <property type="entry name" value="GLYCEROL-3-PHOSPHATE DEHYDROGENASE"/>
    <property type="match status" value="1"/>
</dbReference>
<dbReference type="eggNOG" id="COG0578">
    <property type="taxonomic scope" value="Bacteria"/>
</dbReference>
<comment type="cofactor">
    <cofactor evidence="1 6">
        <name>FAD</name>
        <dbReference type="ChEBI" id="CHEBI:57692"/>
    </cofactor>
</comment>
<dbReference type="PRINTS" id="PR01001">
    <property type="entry name" value="FADG3PDH"/>
</dbReference>
<comment type="catalytic activity">
    <reaction evidence="6">
        <text>a quinone + sn-glycerol 3-phosphate = dihydroxyacetone phosphate + a quinol</text>
        <dbReference type="Rhea" id="RHEA:18977"/>
        <dbReference type="ChEBI" id="CHEBI:24646"/>
        <dbReference type="ChEBI" id="CHEBI:57597"/>
        <dbReference type="ChEBI" id="CHEBI:57642"/>
        <dbReference type="ChEBI" id="CHEBI:132124"/>
        <dbReference type="EC" id="1.1.5.3"/>
    </reaction>
</comment>
<dbReference type="GO" id="GO:0004368">
    <property type="term" value="F:glycerol-3-phosphate dehydrogenase (quinone) activity"/>
    <property type="evidence" value="ECO:0007669"/>
    <property type="project" value="UniProtKB-EC"/>
</dbReference>
<dbReference type="OrthoDB" id="9766796at2"/>
<dbReference type="AlphaFoldDB" id="F4KS07"/>
<sequence>MNRVQYLQKLQSEKFDICIIGGGASGAGCALDAALRGFKVALIEKDDFASATSSKSTKLIHGGVRYLEQAVNNFDLAQLKQVRHGLEERHIVIQNAPFLAHPLALLTPCNSWVEGCYYAIGLRIYDAFAKGDSLPKSRWISKKEVLQRTTGLNPDLHSAVLYYDGQLDDARYCMLLAKTAAEKGAIMANHLPLLGFEKDERGKLLAAQVEDELSGEKFSIQARLFINCTGAHADFVRQQANPELDLRIIPSKGVHAVLPLHTLGSTDTALLIPKTTDGRVIFAIPWEDKLLLGTTDTTYSSDEEPCLEKDETEFLIENLNRYLAQPIGLEQVKSGFGGLRPLIASDPGRSTKALVRDHEVEWDVQSGLLSLLGGKWTTYRLMAADAIDEACKHLDDAERPCLTAEQLLSGAEDYQAEAWKTWPAQTGLDASTCEHLSQKYGSRAHTILALLDENNTWRTRLHPDYPFIQAEVIYQIREEMAVKPRDVLARRLRLEMLDWQATIQATPMVCQLLGLELQWDDAKLQQAIEAYQHLIAGFQAKI</sequence>
<evidence type="ECO:0000256" key="3">
    <source>
        <dbReference type="ARBA" id="ARBA00022630"/>
    </source>
</evidence>
<dbReference type="InterPro" id="IPR000447">
    <property type="entry name" value="G3P_DH_FAD-dep"/>
</dbReference>
<dbReference type="Gene3D" id="3.50.50.60">
    <property type="entry name" value="FAD/NAD(P)-binding domain"/>
    <property type="match status" value="1"/>
</dbReference>
<dbReference type="KEGG" id="hhy:Halhy_3234"/>
<dbReference type="Pfam" id="PF01266">
    <property type="entry name" value="DAO"/>
    <property type="match status" value="1"/>
</dbReference>
<keyword evidence="5 6" id="KW-0560">Oxidoreductase</keyword>
<feature type="domain" description="Alpha-glycerophosphate oxidase C-terminal" evidence="8">
    <location>
        <begin position="401"/>
        <end position="523"/>
    </location>
</feature>
<dbReference type="PROSITE" id="PS51257">
    <property type="entry name" value="PROKAR_LIPOPROTEIN"/>
    <property type="match status" value="1"/>
</dbReference>
<evidence type="ECO:0000256" key="1">
    <source>
        <dbReference type="ARBA" id="ARBA00001974"/>
    </source>
</evidence>
<evidence type="ECO:0000256" key="6">
    <source>
        <dbReference type="RuleBase" id="RU361217"/>
    </source>
</evidence>
<evidence type="ECO:0000256" key="5">
    <source>
        <dbReference type="ARBA" id="ARBA00023002"/>
    </source>
</evidence>
<dbReference type="GO" id="GO:0046168">
    <property type="term" value="P:glycerol-3-phosphate catabolic process"/>
    <property type="evidence" value="ECO:0007669"/>
    <property type="project" value="TreeGrafter"/>
</dbReference>
<organism evidence="9 10">
    <name type="scientific">Haliscomenobacter hydrossis (strain ATCC 27775 / DSM 1100 / LMG 10767 / O)</name>
    <dbReference type="NCBI Taxonomy" id="760192"/>
    <lineage>
        <taxon>Bacteria</taxon>
        <taxon>Pseudomonadati</taxon>
        <taxon>Bacteroidota</taxon>
        <taxon>Saprospiria</taxon>
        <taxon>Saprospirales</taxon>
        <taxon>Haliscomenobacteraceae</taxon>
        <taxon>Haliscomenobacter</taxon>
    </lineage>
</organism>
<evidence type="ECO:0000259" key="8">
    <source>
        <dbReference type="Pfam" id="PF16901"/>
    </source>
</evidence>
<dbReference type="PROSITE" id="PS00978">
    <property type="entry name" value="FAD_G3PDH_2"/>
    <property type="match status" value="1"/>
</dbReference>
<name>F4KS07_HALH1</name>
<evidence type="ECO:0000256" key="2">
    <source>
        <dbReference type="ARBA" id="ARBA00007330"/>
    </source>
</evidence>
<dbReference type="InterPro" id="IPR006076">
    <property type="entry name" value="FAD-dep_OxRdtase"/>
</dbReference>
<reference key="2">
    <citation type="submission" date="2011-04" db="EMBL/GenBank/DDBJ databases">
        <title>Complete sequence of chromosome of Haliscomenobacter hydrossis DSM 1100.</title>
        <authorList>
            <consortium name="US DOE Joint Genome Institute (JGI-PGF)"/>
            <person name="Lucas S."/>
            <person name="Han J."/>
            <person name="Lapidus A."/>
            <person name="Bruce D."/>
            <person name="Goodwin L."/>
            <person name="Pitluck S."/>
            <person name="Peters L."/>
            <person name="Kyrpides N."/>
            <person name="Mavromatis K."/>
            <person name="Ivanova N."/>
            <person name="Ovchinnikova G."/>
            <person name="Pagani I."/>
            <person name="Daligault H."/>
            <person name="Detter J.C."/>
            <person name="Han C."/>
            <person name="Land M."/>
            <person name="Hauser L."/>
            <person name="Markowitz V."/>
            <person name="Cheng J.-F."/>
            <person name="Hugenholtz P."/>
            <person name="Woyke T."/>
            <person name="Wu D."/>
            <person name="Verbarg S."/>
            <person name="Frueling A."/>
            <person name="Brambilla E."/>
            <person name="Klenk H.-P."/>
            <person name="Eisen J.A."/>
        </authorList>
    </citation>
    <scope>NUCLEOTIDE SEQUENCE</scope>
    <source>
        <strain>DSM 1100</strain>
    </source>
</reference>
<evidence type="ECO:0000259" key="7">
    <source>
        <dbReference type="Pfam" id="PF01266"/>
    </source>
</evidence>
<dbReference type="Proteomes" id="UP000008461">
    <property type="component" value="Chromosome"/>
</dbReference>
<keyword evidence="3 6" id="KW-0285">Flavoprotein</keyword>
<dbReference type="InterPro" id="IPR038299">
    <property type="entry name" value="DAO_C_sf"/>
</dbReference>
<evidence type="ECO:0000313" key="10">
    <source>
        <dbReference type="Proteomes" id="UP000008461"/>
    </source>
</evidence>
<dbReference type="EC" id="1.1.5.3" evidence="6"/>
<dbReference type="InterPro" id="IPR031656">
    <property type="entry name" value="DAO_C"/>
</dbReference>
<dbReference type="GO" id="GO:0009331">
    <property type="term" value="C:glycerol-3-phosphate dehydrogenase (FAD) complex"/>
    <property type="evidence" value="ECO:0007669"/>
    <property type="project" value="UniProtKB-UniRule"/>
</dbReference>
<dbReference type="STRING" id="760192.Halhy_3234"/>
<dbReference type="SUPFAM" id="SSF51905">
    <property type="entry name" value="FAD/NAD(P)-binding domain"/>
    <property type="match status" value="1"/>
</dbReference>
<accession>F4KS07</accession>
<evidence type="ECO:0000313" key="9">
    <source>
        <dbReference type="EMBL" id="AEE51094.1"/>
    </source>
</evidence>
<protein>
    <recommendedName>
        <fullName evidence="6">Glycerol-3-phosphate dehydrogenase</fullName>
        <ecNumber evidence="6">1.1.5.3</ecNumber>
    </recommendedName>
</protein>
<comment type="similarity">
    <text evidence="2 6">Belongs to the FAD-dependent glycerol-3-phosphate dehydrogenase family.</text>
</comment>
<keyword evidence="10" id="KW-1185">Reference proteome</keyword>
<reference evidence="9 10" key="1">
    <citation type="journal article" date="2011" name="Stand. Genomic Sci.">
        <title>Complete genome sequence of Haliscomenobacter hydrossis type strain (O).</title>
        <authorList>
            <consortium name="US DOE Joint Genome Institute (JGI-PGF)"/>
            <person name="Daligault H."/>
            <person name="Lapidus A."/>
            <person name="Zeytun A."/>
            <person name="Nolan M."/>
            <person name="Lucas S."/>
            <person name="Del Rio T.G."/>
            <person name="Tice H."/>
            <person name="Cheng J.F."/>
            <person name="Tapia R."/>
            <person name="Han C."/>
            <person name="Goodwin L."/>
            <person name="Pitluck S."/>
            <person name="Liolios K."/>
            <person name="Pagani I."/>
            <person name="Ivanova N."/>
            <person name="Huntemann M."/>
            <person name="Mavromatis K."/>
            <person name="Mikhailova N."/>
            <person name="Pati A."/>
            <person name="Chen A."/>
            <person name="Palaniappan K."/>
            <person name="Land M."/>
            <person name="Hauser L."/>
            <person name="Brambilla E.M."/>
            <person name="Rohde M."/>
            <person name="Verbarg S."/>
            <person name="Goker M."/>
            <person name="Bristow J."/>
            <person name="Eisen J.A."/>
            <person name="Markowitz V."/>
            <person name="Hugenholtz P."/>
            <person name="Kyrpides N.C."/>
            <person name="Klenk H.P."/>
            <person name="Woyke T."/>
        </authorList>
    </citation>
    <scope>NUCLEOTIDE SEQUENCE [LARGE SCALE GENOMIC DNA]</scope>
    <source>
        <strain evidence="10">ATCC 27775 / DSM 1100 / LMG 10767 / O</strain>
    </source>
</reference>
<dbReference type="Pfam" id="PF16901">
    <property type="entry name" value="DAO_C"/>
    <property type="match status" value="1"/>
</dbReference>
<dbReference type="HOGENOM" id="CLU_015740_4_1_10"/>
<dbReference type="RefSeq" id="WP_013765635.1">
    <property type="nucleotide sequence ID" value="NC_015510.1"/>
</dbReference>
<dbReference type="PANTHER" id="PTHR11985:SF15">
    <property type="entry name" value="GLYCEROL-3-PHOSPHATE DEHYDROGENASE, MITOCHONDRIAL"/>
    <property type="match status" value="1"/>
</dbReference>
<dbReference type="Gene3D" id="3.30.9.10">
    <property type="entry name" value="D-Amino Acid Oxidase, subunit A, domain 2"/>
    <property type="match status" value="1"/>
</dbReference>